<name>A0ABM8QMP6_9BACT</name>
<dbReference type="EMBL" id="CAJNBJ010000001">
    <property type="protein sequence ID" value="CAE6705389.1"/>
    <property type="molecule type" value="Genomic_DNA"/>
</dbReference>
<dbReference type="PANTHER" id="PTHR35024:SF4">
    <property type="entry name" value="POLYMER-FORMING CYTOSKELETAL PROTEIN"/>
    <property type="match status" value="1"/>
</dbReference>
<evidence type="ECO:0000313" key="3">
    <source>
        <dbReference type="Proteomes" id="UP000675880"/>
    </source>
</evidence>
<dbReference type="InterPro" id="IPR007607">
    <property type="entry name" value="BacA/B"/>
</dbReference>
<gene>
    <name evidence="2" type="ORF">NSPZN2_10946</name>
</gene>
<accession>A0ABM8QMP6</accession>
<evidence type="ECO:0008006" key="4">
    <source>
        <dbReference type="Google" id="ProtNLM"/>
    </source>
</evidence>
<dbReference type="Pfam" id="PF04519">
    <property type="entry name" value="Bactofilin"/>
    <property type="match status" value="1"/>
</dbReference>
<dbReference type="Proteomes" id="UP000675880">
    <property type="component" value="Unassembled WGS sequence"/>
</dbReference>
<dbReference type="PANTHER" id="PTHR35024">
    <property type="entry name" value="HYPOTHETICAL CYTOSOLIC PROTEIN"/>
    <property type="match status" value="1"/>
</dbReference>
<protein>
    <recommendedName>
        <fullName evidence="4">Polymer-forming cytoskeletal protein</fullName>
    </recommendedName>
</protein>
<keyword evidence="3" id="KW-1185">Reference proteome</keyword>
<evidence type="ECO:0000256" key="1">
    <source>
        <dbReference type="ARBA" id="ARBA00044755"/>
    </source>
</evidence>
<sequence>MWGETKKQSVAEDDKFTFLGKGTSFKGIVTFDGTVRIDGRVEGEVHTGGAVIVGESAVIKGVIAAGSVEISGRVKGSITAVQKVEIQKPGILIGDIQSPVVVIEEGAHFHGMSNMGAEKWVEDEASEFATPQDPGVRDLVAHRGKVKTQEP</sequence>
<evidence type="ECO:0000313" key="2">
    <source>
        <dbReference type="EMBL" id="CAE6705389.1"/>
    </source>
</evidence>
<dbReference type="RefSeq" id="WP_213040753.1">
    <property type="nucleotide sequence ID" value="NZ_CAJNBJ010000001.1"/>
</dbReference>
<organism evidence="2 3">
    <name type="scientific">Nitrospira defluvii</name>
    <dbReference type="NCBI Taxonomy" id="330214"/>
    <lineage>
        <taxon>Bacteria</taxon>
        <taxon>Pseudomonadati</taxon>
        <taxon>Nitrospirota</taxon>
        <taxon>Nitrospiria</taxon>
        <taxon>Nitrospirales</taxon>
        <taxon>Nitrospiraceae</taxon>
        <taxon>Nitrospira</taxon>
    </lineage>
</organism>
<comment type="similarity">
    <text evidence="1">Belongs to the bactofilin family.</text>
</comment>
<comment type="caution">
    <text evidence="2">The sequence shown here is derived from an EMBL/GenBank/DDBJ whole genome shotgun (WGS) entry which is preliminary data.</text>
</comment>
<reference evidence="2 3" key="1">
    <citation type="submission" date="2021-02" db="EMBL/GenBank/DDBJ databases">
        <authorList>
            <person name="Han P."/>
        </authorList>
    </citation>
    <scope>NUCLEOTIDE SEQUENCE [LARGE SCALE GENOMIC DNA]</scope>
    <source>
        <strain evidence="2">Candidatus Nitrospira sp. ZN2</strain>
    </source>
</reference>
<proteinExistence type="inferred from homology"/>